<evidence type="ECO:0000313" key="3">
    <source>
        <dbReference type="Proteomes" id="UP000006908"/>
    </source>
</evidence>
<dbReference type="STRING" id="1005058.UMN179_02391"/>
<keyword evidence="1" id="KW-0472">Membrane</keyword>
<dbReference type="KEGG" id="gan:UMN179_02391"/>
<gene>
    <name evidence="2" type="ordered locus">UMN179_02391</name>
</gene>
<keyword evidence="1" id="KW-0812">Transmembrane</keyword>
<sequence length="51" mass="5824">MGSIENLFEIIKGILMMTEKLTAWRFVAVLVTIVLCFLVWRMPDIILALGN</sequence>
<proteinExistence type="predicted"/>
<dbReference type="EMBL" id="CP002667">
    <property type="protein sequence ID" value="AEC18400.1"/>
    <property type="molecule type" value="Genomic_DNA"/>
</dbReference>
<keyword evidence="1" id="KW-1133">Transmembrane helix</keyword>
<feature type="transmembrane region" description="Helical" evidence="1">
    <location>
        <begin position="21"/>
        <end position="40"/>
    </location>
</feature>
<organism evidence="2 3">
    <name type="scientific">Gallibacterium anatis (strain UMN179)</name>
    <name type="common">Pasteurella anatis</name>
    <dbReference type="NCBI Taxonomy" id="1005058"/>
    <lineage>
        <taxon>Bacteria</taxon>
        <taxon>Pseudomonadati</taxon>
        <taxon>Pseudomonadota</taxon>
        <taxon>Gammaproteobacteria</taxon>
        <taxon>Pasteurellales</taxon>
        <taxon>Pasteurellaceae</taxon>
        <taxon>Gallibacterium</taxon>
    </lineage>
</organism>
<evidence type="ECO:0000256" key="1">
    <source>
        <dbReference type="SAM" id="Phobius"/>
    </source>
</evidence>
<dbReference type="Proteomes" id="UP000006908">
    <property type="component" value="Chromosome"/>
</dbReference>
<dbReference type="HOGENOM" id="CLU_3099179_0_0_6"/>
<reference evidence="2 3" key="1">
    <citation type="journal article" date="2011" name="J. Bacteriol.">
        <title>Complete genome sequence of Gallibacterium anatis strain UMN179, isolated from a laying hen with peritonitis.</title>
        <authorList>
            <person name="Johnson T.J."/>
            <person name="Fernandez-Alarcon C."/>
            <person name="Bojesen A.M."/>
            <person name="Nolan L.K."/>
            <person name="Trampel D.W."/>
            <person name="Seemann T."/>
        </authorList>
    </citation>
    <scope>NUCLEOTIDE SEQUENCE [LARGE SCALE GENOMIC DNA]</scope>
    <source>
        <strain evidence="2 3">UMN179</strain>
    </source>
</reference>
<protein>
    <submittedName>
        <fullName evidence="2">Uncharacterized protein</fullName>
    </submittedName>
</protein>
<name>F4H972_GALAU</name>
<accession>F4H972</accession>
<dbReference type="AlphaFoldDB" id="F4H972"/>
<evidence type="ECO:0000313" key="2">
    <source>
        <dbReference type="EMBL" id="AEC18400.1"/>
    </source>
</evidence>